<feature type="compositionally biased region" description="Low complexity" evidence="1">
    <location>
        <begin position="135"/>
        <end position="157"/>
    </location>
</feature>
<evidence type="ECO:0000256" key="1">
    <source>
        <dbReference type="SAM" id="MobiDB-lite"/>
    </source>
</evidence>
<evidence type="ECO:0000313" key="3">
    <source>
        <dbReference type="EnsemblProtists" id="EOD15201"/>
    </source>
</evidence>
<keyword evidence="4" id="KW-1185">Reference proteome</keyword>
<dbReference type="RefSeq" id="XP_005767630.1">
    <property type="nucleotide sequence ID" value="XM_005767573.1"/>
</dbReference>
<dbReference type="EnsemblProtists" id="EOD15201">
    <property type="protein sequence ID" value="EOD15201"/>
    <property type="gene ID" value="EMIHUDRAFT_245960"/>
</dbReference>
<dbReference type="InterPro" id="IPR009057">
    <property type="entry name" value="Homeodomain-like_sf"/>
</dbReference>
<feature type="compositionally biased region" description="Basic and acidic residues" evidence="1">
    <location>
        <begin position="119"/>
        <end position="129"/>
    </location>
</feature>
<organism evidence="3 4">
    <name type="scientific">Emiliania huxleyi (strain CCMP1516)</name>
    <dbReference type="NCBI Taxonomy" id="280463"/>
    <lineage>
        <taxon>Eukaryota</taxon>
        <taxon>Haptista</taxon>
        <taxon>Haptophyta</taxon>
        <taxon>Prymnesiophyceae</taxon>
        <taxon>Isochrysidales</taxon>
        <taxon>Noelaerhabdaceae</taxon>
        <taxon>Emiliania</taxon>
    </lineage>
</organism>
<reference evidence="4" key="1">
    <citation type="journal article" date="2013" name="Nature">
        <title>Pan genome of the phytoplankton Emiliania underpins its global distribution.</title>
        <authorList>
            <person name="Read B.A."/>
            <person name="Kegel J."/>
            <person name="Klute M.J."/>
            <person name="Kuo A."/>
            <person name="Lefebvre S.C."/>
            <person name="Maumus F."/>
            <person name="Mayer C."/>
            <person name="Miller J."/>
            <person name="Monier A."/>
            <person name="Salamov A."/>
            <person name="Young J."/>
            <person name="Aguilar M."/>
            <person name="Claverie J.M."/>
            <person name="Frickenhaus S."/>
            <person name="Gonzalez K."/>
            <person name="Herman E.K."/>
            <person name="Lin Y.C."/>
            <person name="Napier J."/>
            <person name="Ogata H."/>
            <person name="Sarno A.F."/>
            <person name="Shmutz J."/>
            <person name="Schroeder D."/>
            <person name="de Vargas C."/>
            <person name="Verret F."/>
            <person name="von Dassow P."/>
            <person name="Valentin K."/>
            <person name="Van de Peer Y."/>
            <person name="Wheeler G."/>
            <person name="Dacks J.B."/>
            <person name="Delwiche C.F."/>
            <person name="Dyhrman S.T."/>
            <person name="Glockner G."/>
            <person name="John U."/>
            <person name="Richards T."/>
            <person name="Worden A.Z."/>
            <person name="Zhang X."/>
            <person name="Grigoriev I.V."/>
            <person name="Allen A.E."/>
            <person name="Bidle K."/>
            <person name="Borodovsky M."/>
            <person name="Bowler C."/>
            <person name="Brownlee C."/>
            <person name="Cock J.M."/>
            <person name="Elias M."/>
            <person name="Gladyshev V.N."/>
            <person name="Groth M."/>
            <person name="Guda C."/>
            <person name="Hadaegh A."/>
            <person name="Iglesias-Rodriguez M.D."/>
            <person name="Jenkins J."/>
            <person name="Jones B.M."/>
            <person name="Lawson T."/>
            <person name="Leese F."/>
            <person name="Lindquist E."/>
            <person name="Lobanov A."/>
            <person name="Lomsadze A."/>
            <person name="Malik S.B."/>
            <person name="Marsh M.E."/>
            <person name="Mackinder L."/>
            <person name="Mock T."/>
            <person name="Mueller-Roeber B."/>
            <person name="Pagarete A."/>
            <person name="Parker M."/>
            <person name="Probert I."/>
            <person name="Quesneville H."/>
            <person name="Raines C."/>
            <person name="Rensing S.A."/>
            <person name="Riano-Pachon D.M."/>
            <person name="Richier S."/>
            <person name="Rokitta S."/>
            <person name="Shiraiwa Y."/>
            <person name="Soanes D.M."/>
            <person name="van der Giezen M."/>
            <person name="Wahlund T.M."/>
            <person name="Williams B."/>
            <person name="Wilson W."/>
            <person name="Wolfe G."/>
            <person name="Wurch L.L."/>
        </authorList>
    </citation>
    <scope>NUCLEOTIDE SEQUENCE</scope>
</reference>
<dbReference type="STRING" id="2903.R1DWR7"/>
<dbReference type="AlphaFoldDB" id="A0A0D3IVB6"/>
<dbReference type="SUPFAM" id="SSF46689">
    <property type="entry name" value="Homeodomain-like"/>
    <property type="match status" value="1"/>
</dbReference>
<dbReference type="GeneID" id="17261345"/>
<dbReference type="Gene3D" id="1.10.10.60">
    <property type="entry name" value="Homeodomain-like"/>
    <property type="match status" value="1"/>
</dbReference>
<proteinExistence type="predicted"/>
<evidence type="ECO:0000259" key="2">
    <source>
        <dbReference type="PROSITE" id="PS50090"/>
    </source>
</evidence>
<evidence type="ECO:0000313" key="4">
    <source>
        <dbReference type="Proteomes" id="UP000013827"/>
    </source>
</evidence>
<feature type="compositionally biased region" description="Acidic residues" evidence="1">
    <location>
        <begin position="103"/>
        <end position="118"/>
    </location>
</feature>
<dbReference type="Pfam" id="PF23082">
    <property type="entry name" value="Myb_DNA-binding_2"/>
    <property type="match status" value="1"/>
</dbReference>
<accession>A0A0D3IVB6</accession>
<dbReference type="Proteomes" id="UP000013827">
    <property type="component" value="Unassembled WGS sequence"/>
</dbReference>
<name>A0A0D3IVB6_EMIH1</name>
<dbReference type="InterPro" id="IPR001005">
    <property type="entry name" value="SANT/Myb"/>
</dbReference>
<dbReference type="HOGENOM" id="CLU_1339682_0_0_1"/>
<dbReference type="Gene3D" id="2.60.120.340">
    <property type="entry name" value="Nucleoplasmin core domain"/>
    <property type="match status" value="1"/>
</dbReference>
<dbReference type="SMART" id="SM00717">
    <property type="entry name" value="SANT"/>
    <property type="match status" value="1"/>
</dbReference>
<feature type="region of interest" description="Disordered" evidence="1">
    <location>
        <begin position="103"/>
        <end position="157"/>
    </location>
</feature>
<feature type="domain" description="Myb-like" evidence="2">
    <location>
        <begin position="156"/>
        <end position="203"/>
    </location>
</feature>
<reference evidence="3" key="2">
    <citation type="submission" date="2024-10" db="UniProtKB">
        <authorList>
            <consortium name="EnsemblProtists"/>
        </authorList>
    </citation>
    <scope>IDENTIFICATION</scope>
</reference>
<dbReference type="PaxDb" id="2903-EOD15201"/>
<dbReference type="Pfam" id="PF17800">
    <property type="entry name" value="NPL"/>
    <property type="match status" value="1"/>
</dbReference>
<sequence length="205" mass="21658">MSGFWGLEVKPGAKPTPLRKQPGEMVMVLKQAALAPTGKLSADPSVLSVSVGSDTNERFVLCHLASGKCEQWAIDLGFGPDEEVNFHLTGKCAVHLTGFYEMDDDSDDEDEMDSEEEEMARMQKQKTEAKPTPTPKQAAAAKAQPAGAGTPGAAGWTAAQEAALKKAAAATDASTPNRWAKVAEKVGGGKSKDACKKHFKELGAK</sequence>
<protein>
    <recommendedName>
        <fullName evidence="2">Myb-like domain-containing protein</fullName>
    </recommendedName>
</protein>
<dbReference type="PROSITE" id="PS50090">
    <property type="entry name" value="MYB_LIKE"/>
    <property type="match status" value="1"/>
</dbReference>
<dbReference type="KEGG" id="ehx:EMIHUDRAFT_245960"/>
<dbReference type="InterPro" id="IPR041232">
    <property type="entry name" value="NPL"/>
</dbReference>